<feature type="region of interest" description="Disordered" evidence="1">
    <location>
        <begin position="36"/>
        <end position="142"/>
    </location>
</feature>
<comment type="caution">
    <text evidence="2">The sequence shown here is derived from an EMBL/GenBank/DDBJ whole genome shotgun (WGS) entry which is preliminary data.</text>
</comment>
<feature type="compositionally biased region" description="Basic and acidic residues" evidence="1">
    <location>
        <begin position="103"/>
        <end position="112"/>
    </location>
</feature>
<evidence type="ECO:0000256" key="1">
    <source>
        <dbReference type="SAM" id="MobiDB-lite"/>
    </source>
</evidence>
<evidence type="ECO:0000313" key="3">
    <source>
        <dbReference type="Proteomes" id="UP000669133"/>
    </source>
</evidence>
<name>A0A8H8DEG9_9ASCO</name>
<keyword evidence="3" id="KW-1185">Reference proteome</keyword>
<dbReference type="Proteomes" id="UP000669133">
    <property type="component" value="Unassembled WGS sequence"/>
</dbReference>
<protein>
    <submittedName>
        <fullName evidence="2">Uncharacterized protein</fullName>
    </submittedName>
</protein>
<feature type="compositionally biased region" description="Polar residues" evidence="1">
    <location>
        <begin position="62"/>
        <end position="71"/>
    </location>
</feature>
<organism evidence="2 3">
    <name type="scientific">Candida metapsilosis</name>
    <dbReference type="NCBI Taxonomy" id="273372"/>
    <lineage>
        <taxon>Eukaryota</taxon>
        <taxon>Fungi</taxon>
        <taxon>Dikarya</taxon>
        <taxon>Ascomycota</taxon>
        <taxon>Saccharomycotina</taxon>
        <taxon>Pichiomycetes</taxon>
        <taxon>Debaryomycetaceae</taxon>
        <taxon>Candida/Lodderomyces clade</taxon>
        <taxon>Candida</taxon>
    </lineage>
</organism>
<gene>
    <name evidence="2" type="ORF">I9W82_001485</name>
</gene>
<proteinExistence type="predicted"/>
<evidence type="ECO:0000313" key="2">
    <source>
        <dbReference type="EMBL" id="KAG5422390.1"/>
    </source>
</evidence>
<accession>A0A8H8DEG9</accession>
<dbReference type="EMBL" id="JAEOAQ010000001">
    <property type="protein sequence ID" value="KAG5422390.1"/>
    <property type="molecule type" value="Genomic_DNA"/>
</dbReference>
<dbReference type="GeneID" id="93650114"/>
<feature type="compositionally biased region" description="Basic residues" evidence="1">
    <location>
        <begin position="72"/>
        <end position="90"/>
    </location>
</feature>
<dbReference type="AlphaFoldDB" id="A0A8H8DEG9"/>
<reference evidence="2 3" key="1">
    <citation type="submission" date="2020-12" db="EMBL/GenBank/DDBJ databases">
        <title>Effect of drift, selection, and recombination on the evolution of hybrid genomes in Candida yeast pathogens.</title>
        <authorList>
            <person name="Mixao V."/>
            <person name="Ksiezopolska E."/>
            <person name="Saus E."/>
            <person name="Boekhout T."/>
            <person name="Gacser A."/>
            <person name="Gabaldon T."/>
        </authorList>
    </citation>
    <scope>NUCLEOTIDE SEQUENCE [LARGE SCALE GENOMIC DNA]</scope>
    <source>
        <strain evidence="2 3">BP57</strain>
    </source>
</reference>
<dbReference type="RefSeq" id="XP_067551506.1">
    <property type="nucleotide sequence ID" value="XM_067690235.1"/>
</dbReference>
<sequence length="305" mass="34838">MMNNFDTYERQIQRQARIRGSGKRVIQAQKLEIVETPGKSADDGGYIPEINLPNENLETHSKSPTQTNASPQKRKRGRPKKNRAGGRKKRIVEEPNSLNDVPDLSHDSEKQVKPAVPLTLNSNVLPKNVTKPSRKFRSNSQHSEAEEISFLDVLRHFVENFQADALYSDEFKLHVLSTIDELRDKAEKLNTTANTISKIQNEKDLIRQKILVVKEQTRQVATEMSECMGIERKKKSEYYWTKSIHDQVETLKREIQNELETSSSDTVAEQLPILKALLNPETGIVSKLTIINEKLKQKEAEFPAL</sequence>
<dbReference type="OrthoDB" id="3995136at2759"/>